<sequence>MKNSSLIVDVFLSALAGVGMWAAFPSLSLWWLIFPSLAIYFSRVDHSTLSRGLLNTVVFGFSWWLPLIHWVTLATGGYLPWVALATTQVIALCLWAVIARLSQSIPVVNSPLGQPFVYALTWVGVEQLRSHYPWTGFPWGNVAMPQVDSPLGQLAPWGGEVVVSFVSVALAVALRRVFYFRSDLGDEHWFTRPALLVGSLGVFFAAWMIPLPLSQEAGTIRVGVVQGDVELPGAHTFGIEGKVTTNNSVMTRELVAQSDPVDLLIWGETGADRDPRESGLVAQLVDSSATLAHAPLLFGFANVKDDKRWNWLGVWYGSEGGLDEESLYAKQKPVPFGEFIPFRSLISKLATQAAQINMDMAAAENLALMNVHLNDSRTIPIAIGICFESAYPAVIGPGVMAGGQLIVTPSNNYHFQSSSESAQQNQLLRFRAMEYSRSAIQASTTGMSSVILPDGRMKATTDPQSAAWLADSVPLRTSITKSAELGELPAQVVMGATGVYGVFALLYASIQAVVNWNSLRRQNRL</sequence>
<dbReference type="InterPro" id="IPR036526">
    <property type="entry name" value="C-N_Hydrolase_sf"/>
</dbReference>
<evidence type="ECO:0000256" key="6">
    <source>
        <dbReference type="ARBA" id="ARBA00023136"/>
    </source>
</evidence>
<dbReference type="Gene3D" id="3.60.110.10">
    <property type="entry name" value="Carbon-nitrogen hydrolase"/>
    <property type="match status" value="1"/>
</dbReference>
<reference evidence="10 11" key="1">
    <citation type="submission" date="2017-12" db="EMBL/GenBank/DDBJ databases">
        <title>Phylogenetic diversity of female urinary microbiome.</title>
        <authorList>
            <person name="Thomas-White K."/>
            <person name="Wolfe A.J."/>
        </authorList>
    </citation>
    <scope>NUCLEOTIDE SEQUENCE [LARGE SCALE GENOMIC DNA]</scope>
    <source>
        <strain evidence="10 11">UMB0250</strain>
    </source>
</reference>
<dbReference type="Pfam" id="PF20154">
    <property type="entry name" value="LNT_N"/>
    <property type="match status" value="1"/>
</dbReference>
<evidence type="ECO:0000259" key="9">
    <source>
        <dbReference type="PROSITE" id="PS50263"/>
    </source>
</evidence>
<dbReference type="SUPFAM" id="SSF56317">
    <property type="entry name" value="Carbon-nitrogen hydrolase"/>
    <property type="match status" value="1"/>
</dbReference>
<dbReference type="PROSITE" id="PS50263">
    <property type="entry name" value="CN_HYDROLASE"/>
    <property type="match status" value="1"/>
</dbReference>
<feature type="transmembrane region" description="Helical" evidence="8">
    <location>
        <begin position="53"/>
        <end position="72"/>
    </location>
</feature>
<dbReference type="Proteomes" id="UP000234545">
    <property type="component" value="Unassembled WGS sequence"/>
</dbReference>
<comment type="subcellular location">
    <subcellularLocation>
        <location evidence="1 8">Cell membrane</location>
        <topology evidence="1 8">Multi-pass membrane protein</topology>
    </subcellularLocation>
</comment>
<feature type="transmembrane region" description="Helical" evidence="8">
    <location>
        <begin position="154"/>
        <end position="174"/>
    </location>
</feature>
<dbReference type="OrthoDB" id="9804277at2"/>
<gene>
    <name evidence="8 10" type="primary">lnt</name>
    <name evidence="10" type="ORF">CYJ25_05340</name>
</gene>
<evidence type="ECO:0000313" key="11">
    <source>
        <dbReference type="Proteomes" id="UP000234545"/>
    </source>
</evidence>
<evidence type="ECO:0000256" key="3">
    <source>
        <dbReference type="ARBA" id="ARBA00022679"/>
    </source>
</evidence>
<comment type="caution">
    <text evidence="10">The sequence shown here is derived from an EMBL/GenBank/DDBJ whole genome shotgun (WGS) entry which is preliminary data.</text>
</comment>
<dbReference type="NCBIfam" id="TIGR00546">
    <property type="entry name" value="lnt"/>
    <property type="match status" value="1"/>
</dbReference>
<feature type="domain" description="CN hydrolase" evidence="9">
    <location>
        <begin position="220"/>
        <end position="475"/>
    </location>
</feature>
<dbReference type="PANTHER" id="PTHR38686">
    <property type="entry name" value="APOLIPOPROTEIN N-ACYLTRANSFERASE"/>
    <property type="match status" value="1"/>
</dbReference>
<dbReference type="CDD" id="cd07571">
    <property type="entry name" value="ALP_N-acyl_transferase"/>
    <property type="match status" value="1"/>
</dbReference>
<protein>
    <recommendedName>
        <fullName evidence="8">Apolipoprotein N-acyltransferase</fullName>
        <shortName evidence="8">ALP N-acyltransferase</shortName>
        <ecNumber evidence="8">2.3.1.269</ecNumber>
    </recommendedName>
</protein>
<keyword evidence="2 8" id="KW-1003">Cell membrane</keyword>
<evidence type="ECO:0000256" key="1">
    <source>
        <dbReference type="ARBA" id="ARBA00004651"/>
    </source>
</evidence>
<name>A0A2I1I548_9ACTO</name>
<organism evidence="10 11">
    <name type="scientific">Schaalia turicensis</name>
    <dbReference type="NCBI Taxonomy" id="131111"/>
    <lineage>
        <taxon>Bacteria</taxon>
        <taxon>Bacillati</taxon>
        <taxon>Actinomycetota</taxon>
        <taxon>Actinomycetes</taxon>
        <taxon>Actinomycetales</taxon>
        <taxon>Actinomycetaceae</taxon>
        <taxon>Schaalia</taxon>
    </lineage>
</organism>
<evidence type="ECO:0000256" key="2">
    <source>
        <dbReference type="ARBA" id="ARBA00022475"/>
    </source>
</evidence>
<dbReference type="RefSeq" id="WP_101628235.1">
    <property type="nucleotide sequence ID" value="NZ_PKKJ01000005.1"/>
</dbReference>
<dbReference type="PANTHER" id="PTHR38686:SF1">
    <property type="entry name" value="APOLIPOPROTEIN N-ACYLTRANSFERASE"/>
    <property type="match status" value="1"/>
</dbReference>
<dbReference type="HAMAP" id="MF_01148">
    <property type="entry name" value="Lnt"/>
    <property type="match status" value="1"/>
</dbReference>
<keyword evidence="5 8" id="KW-1133">Transmembrane helix</keyword>
<feature type="transmembrane region" description="Helical" evidence="8">
    <location>
        <begin position="492"/>
        <end position="514"/>
    </location>
</feature>
<dbReference type="EMBL" id="PKKJ01000005">
    <property type="protein sequence ID" value="PKY66257.1"/>
    <property type="molecule type" value="Genomic_DNA"/>
</dbReference>
<evidence type="ECO:0000256" key="8">
    <source>
        <dbReference type="HAMAP-Rule" id="MF_01148"/>
    </source>
</evidence>
<comment type="pathway">
    <text evidence="8">Protein modification; lipoprotein biosynthesis (N-acyl transfer).</text>
</comment>
<dbReference type="GO" id="GO:0016410">
    <property type="term" value="F:N-acyltransferase activity"/>
    <property type="evidence" value="ECO:0007669"/>
    <property type="project" value="UniProtKB-UniRule"/>
</dbReference>
<evidence type="ECO:0000256" key="7">
    <source>
        <dbReference type="ARBA" id="ARBA00023315"/>
    </source>
</evidence>
<dbReference type="InterPro" id="IPR004563">
    <property type="entry name" value="Apolipo_AcylTrfase"/>
</dbReference>
<dbReference type="InterPro" id="IPR003010">
    <property type="entry name" value="C-N_Hydrolase"/>
</dbReference>
<dbReference type="GO" id="GO:0042158">
    <property type="term" value="P:lipoprotein biosynthetic process"/>
    <property type="evidence" value="ECO:0007669"/>
    <property type="project" value="UniProtKB-UniRule"/>
</dbReference>
<keyword evidence="7 8" id="KW-0012">Acyltransferase</keyword>
<dbReference type="AlphaFoldDB" id="A0A2I1I548"/>
<dbReference type="UniPathway" id="UPA00666"/>
<feature type="transmembrane region" description="Helical" evidence="8">
    <location>
        <begin position="20"/>
        <end position="41"/>
    </location>
</feature>
<comment type="function">
    <text evidence="8">Catalyzes the phospholipid dependent N-acylation of the N-terminal cysteine of apolipoprotein, the last step in lipoprotein maturation.</text>
</comment>
<dbReference type="GO" id="GO:0005886">
    <property type="term" value="C:plasma membrane"/>
    <property type="evidence" value="ECO:0007669"/>
    <property type="project" value="UniProtKB-SubCell"/>
</dbReference>
<feature type="transmembrane region" description="Helical" evidence="8">
    <location>
        <begin position="78"/>
        <end position="98"/>
    </location>
</feature>
<keyword evidence="3 8" id="KW-0808">Transferase</keyword>
<dbReference type="EC" id="2.3.1.269" evidence="8"/>
<evidence type="ECO:0000256" key="4">
    <source>
        <dbReference type="ARBA" id="ARBA00022692"/>
    </source>
</evidence>
<evidence type="ECO:0000256" key="5">
    <source>
        <dbReference type="ARBA" id="ARBA00022989"/>
    </source>
</evidence>
<accession>A0A2I1I548</accession>
<proteinExistence type="inferred from homology"/>
<keyword evidence="6 8" id="KW-0472">Membrane</keyword>
<dbReference type="Pfam" id="PF00795">
    <property type="entry name" value="CN_hydrolase"/>
    <property type="match status" value="1"/>
</dbReference>
<keyword evidence="4 8" id="KW-0812">Transmembrane</keyword>
<comment type="catalytic activity">
    <reaction evidence="8">
        <text>N-terminal S-1,2-diacyl-sn-glyceryl-L-cysteinyl-[lipoprotein] + a glycerophospholipid = N-acyl-S-1,2-diacyl-sn-glyceryl-L-cysteinyl-[lipoprotein] + a 2-acyl-sn-glycero-3-phospholipid + H(+)</text>
        <dbReference type="Rhea" id="RHEA:48228"/>
        <dbReference type="Rhea" id="RHEA-COMP:14681"/>
        <dbReference type="Rhea" id="RHEA-COMP:14684"/>
        <dbReference type="ChEBI" id="CHEBI:15378"/>
        <dbReference type="ChEBI" id="CHEBI:136912"/>
        <dbReference type="ChEBI" id="CHEBI:140656"/>
        <dbReference type="ChEBI" id="CHEBI:140657"/>
        <dbReference type="ChEBI" id="CHEBI:140660"/>
        <dbReference type="EC" id="2.3.1.269"/>
    </reaction>
</comment>
<evidence type="ECO:0000313" key="10">
    <source>
        <dbReference type="EMBL" id="PKY66257.1"/>
    </source>
</evidence>
<dbReference type="InterPro" id="IPR045378">
    <property type="entry name" value="LNT_N"/>
</dbReference>
<feature type="transmembrane region" description="Helical" evidence="8">
    <location>
        <begin position="194"/>
        <end position="213"/>
    </location>
</feature>
<comment type="similarity">
    <text evidence="8">Belongs to the CN hydrolase family. Apolipoprotein N-acyltransferase subfamily.</text>
</comment>
<keyword evidence="10" id="KW-0449">Lipoprotein</keyword>